<dbReference type="PANTHER" id="PTHR10644">
    <property type="entry name" value="DNA REPAIR/RNA PROCESSING CPSF FAMILY"/>
    <property type="match status" value="1"/>
</dbReference>
<dbReference type="EMBL" id="JALLAZ020001387">
    <property type="protein sequence ID" value="KAL3775848.1"/>
    <property type="molecule type" value="Genomic_DNA"/>
</dbReference>
<dbReference type="Proteomes" id="UP001530315">
    <property type="component" value="Unassembled WGS sequence"/>
</dbReference>
<comment type="caution">
    <text evidence="3">The sequence shown here is derived from an EMBL/GenBank/DDBJ whole genome shotgun (WGS) entry which is preliminary data.</text>
</comment>
<dbReference type="Gene3D" id="2.130.10.10">
    <property type="entry name" value="YVTN repeat-like/Quinoprotein amine dehydrogenase"/>
    <property type="match status" value="2"/>
</dbReference>
<feature type="region of interest" description="Disordered" evidence="1">
    <location>
        <begin position="1227"/>
        <end position="1246"/>
    </location>
</feature>
<sequence length="1698" mass="183665">MGRAAEVTTTATSAAATATTTTTQGAAKDDDDMDTDDGKGGGDDGNVGCVRSTTTPTGTRYGLTLTAVSVSMHQRRSVVLWSLLDAMPADAWMLVPRPPTARDGGGVLVWGCNTVVYVGMGGKIGCALAANGFARIGCPPGLIPPPGDGRGRPPSAAHLEPNPSPLPRLALQLDAGSRVSFVTDDVALVCLGNGTLHSLELHDRRATTTKATASGGRGDMFMSLFPLGHRVGGLGSVVSCLSVFNADAACHSKIVSRYLGEVVEEEDNDGRRIADRLSAVVKEDPTPDNDDVVSTYYKERTSYRGGLPKILSRGLVFVGSRMGDCSLLAFSLNEPTRLVLTDAVDNDGGAMKRKRKTEETAWPDAWSSMSSGAAGNGISEPMMKQPRCDNGQAVEILDEDENDDDADVVDHSCDNNSTTLTEDEVLRLEEEELYRVDDEIVDGTAPSIISSCCEEGDAFDDEDRYDDAVSYSDADGAPKTPHRRRHRSTRNLSMFGSIRALDSLTGLGPLGGGCYGPVATCPSLTGGDDAMGAASSSASEAQLEGSMIFSNAFSSAARHYVMPCGFGESGGLAVLTTPGRDNVGGSILCESDLCNMAGSIFSLPRSNLILMGKADGIGSIALRGVLRPEQGSGEINVEQFEEVDIGPSLSMEEDGGAHPNFSNAVDVLGQMTMLAAAEFCSSSYSFSVFFVRTPRLECDNPYAVVVMSNSDNSKDSTSDLKLMVDFIHRIDIDDSNDSFFDNNNRRGHLSSITPMVSKVSNDGSIISSVAFGCAWTSGNASVFNIALSGQVAEKDKHTPNFKVSESIFVGDCDDDVSFYDSNRIVALDVISLPSQIFDSPNSLADSDEALAVTSSSVSTIPDPSSSLSFPPDRLSMHGTWSAKLDSLQMPTLSHNRIVVAICRRSGLLQIFDNEDVLASPRVECQSESSCASPIWQANGCGHGTAILGQGVTIRRPEHHEVEVAEIRCFVAGPSLQPESISGNMSIIDEEKDSWMLRSLCVLVDTSQGDLHLYSGSKRSSNLNRLEFSRVPLFNVTRPSEEAARHLIKLRRKGIAPQQSAQANFRASRLHRFCNISGEDGLFAATPRPLWFVSERGAPTVVSHKSRHVSPAGGRPVPVSGFCTQMPAVFRNASNGFITVHERIGRIGSQRLTLYNGLWDVFAPHGLIPGGGISIQKVPLGVTVRHIEVIFMHLRFNSCDKFIDDASISTPSRPVYAMLVSHEIEGDQRDLNDDGLSPEERQRAKDEKEAAMVRKQVEADLGGFDMEQEWVEEIEREDCFTIDQGLGLAPPMPTRKYELWLADASSQWNILDRYQLDEFEHGTALKVMFLTDVVEDSEDVPEVNLFIGVGTSAIDHDGEDLASKGRLLLFQVRKSKKRVPSKGNKSSQLQLKLKSEKEMALGPVTSLSSLKSEDKYRMVVGAGAEVTVEQWGNGKLTQVGFYHAHMQIQEILLFKTFFLLSDAYDSLHFLVWRESDKSLTLLAKDYEPNQVFAAGLISRGGAMTFVCHDDRQNLSFLQYAPTDAAARGGNKLVSRADFHMGTQTTTLKSHWCQSSLLFNSCTTNSTLAALKQQDTLFGRLEDDQRFAIHFGTTDGSLCSIVPLSEPTYWRLTALQSVMSNALEANCALSHMAWRLYRRSTRRAGCRTNDRMKGVIDGDIVMKFVDLSLPDQEALASSIGSTVGLVMDNLLELGCAAAVI</sequence>
<keyword evidence="4" id="KW-1185">Reference proteome</keyword>
<feature type="domain" description="RSE1/DDB1/CPSF1 C-terminal" evidence="2">
    <location>
        <begin position="1296"/>
        <end position="1663"/>
    </location>
</feature>
<organism evidence="3 4">
    <name type="scientific">Stephanodiscus triporus</name>
    <dbReference type="NCBI Taxonomy" id="2934178"/>
    <lineage>
        <taxon>Eukaryota</taxon>
        <taxon>Sar</taxon>
        <taxon>Stramenopiles</taxon>
        <taxon>Ochrophyta</taxon>
        <taxon>Bacillariophyta</taxon>
        <taxon>Coscinodiscophyceae</taxon>
        <taxon>Thalassiosirophycidae</taxon>
        <taxon>Stephanodiscales</taxon>
        <taxon>Stephanodiscaceae</taxon>
        <taxon>Stephanodiscus</taxon>
    </lineage>
</organism>
<gene>
    <name evidence="3" type="ORF">ACHAW5_010006</name>
</gene>
<dbReference type="InterPro" id="IPR004871">
    <property type="entry name" value="RSE1/DDB1/CPSF1_C"/>
</dbReference>
<feature type="region of interest" description="Disordered" evidence="1">
    <location>
        <begin position="144"/>
        <end position="163"/>
    </location>
</feature>
<name>A0ABD3NIU7_9STRA</name>
<evidence type="ECO:0000313" key="3">
    <source>
        <dbReference type="EMBL" id="KAL3775848.1"/>
    </source>
</evidence>
<feature type="region of interest" description="Disordered" evidence="1">
    <location>
        <begin position="350"/>
        <end position="373"/>
    </location>
</feature>
<protein>
    <recommendedName>
        <fullName evidence="2">RSE1/DDB1/CPSF1 C-terminal domain-containing protein</fullName>
    </recommendedName>
</protein>
<dbReference type="InterPro" id="IPR015943">
    <property type="entry name" value="WD40/YVTN_repeat-like_dom_sf"/>
</dbReference>
<accession>A0ABD3NIU7</accession>
<evidence type="ECO:0000256" key="1">
    <source>
        <dbReference type="SAM" id="MobiDB-lite"/>
    </source>
</evidence>
<evidence type="ECO:0000313" key="4">
    <source>
        <dbReference type="Proteomes" id="UP001530315"/>
    </source>
</evidence>
<dbReference type="InterPro" id="IPR050358">
    <property type="entry name" value="RSE1/DDB1/CFT1"/>
</dbReference>
<dbReference type="Pfam" id="PF03178">
    <property type="entry name" value="CPSF_A"/>
    <property type="match status" value="1"/>
</dbReference>
<evidence type="ECO:0000259" key="2">
    <source>
        <dbReference type="Pfam" id="PF03178"/>
    </source>
</evidence>
<reference evidence="3 4" key="1">
    <citation type="submission" date="2024-10" db="EMBL/GenBank/DDBJ databases">
        <title>Updated reference genomes for cyclostephanoid diatoms.</title>
        <authorList>
            <person name="Roberts W.R."/>
            <person name="Alverson A.J."/>
        </authorList>
    </citation>
    <scope>NUCLEOTIDE SEQUENCE [LARGE SCALE GENOMIC DNA]</scope>
    <source>
        <strain evidence="3 4">AJA276-08</strain>
    </source>
</reference>
<feature type="region of interest" description="Disordered" evidence="1">
    <location>
        <begin position="1"/>
        <end position="53"/>
    </location>
</feature>
<dbReference type="Gene3D" id="1.10.150.910">
    <property type="match status" value="1"/>
</dbReference>
<proteinExistence type="predicted"/>
<feature type="compositionally biased region" description="Low complexity" evidence="1">
    <location>
        <begin position="1"/>
        <end position="26"/>
    </location>
</feature>